<evidence type="ECO:0000256" key="2">
    <source>
        <dbReference type="ARBA" id="ARBA00004245"/>
    </source>
</evidence>
<feature type="region of interest" description="Disordered" evidence="7">
    <location>
        <begin position="59"/>
        <end position="80"/>
    </location>
</feature>
<comment type="subcellular location">
    <subcellularLocation>
        <location evidence="1">Cell projection</location>
        <location evidence="1">Cilium</location>
    </subcellularLocation>
    <subcellularLocation>
        <location evidence="2">Cytoplasm</location>
        <location evidence="2">Cytoskeleton</location>
    </subcellularLocation>
</comment>
<dbReference type="PANTHER" id="PTHR21490:SF0">
    <property type="entry name" value="ENKURIN"/>
    <property type="match status" value="1"/>
</dbReference>
<dbReference type="STRING" id="5888.A0CRP3"/>
<evidence type="ECO:0000256" key="3">
    <source>
        <dbReference type="ARBA" id="ARBA00022490"/>
    </source>
</evidence>
<accession>A0CRP3</accession>
<dbReference type="OrthoDB" id="2123594at2759"/>
<feature type="coiled-coil region" evidence="6">
    <location>
        <begin position="234"/>
        <end position="268"/>
    </location>
</feature>
<dbReference type="GeneID" id="5026642"/>
<dbReference type="GO" id="GO:0005856">
    <property type="term" value="C:cytoskeleton"/>
    <property type="evidence" value="ECO:0007669"/>
    <property type="project" value="UniProtKB-SubCell"/>
</dbReference>
<dbReference type="InParanoid" id="A0CRP3"/>
<dbReference type="PANTHER" id="PTHR21490">
    <property type="entry name" value="ENKURIN-RELATED"/>
    <property type="match status" value="1"/>
</dbReference>
<keyword evidence="3" id="KW-0963">Cytoplasm</keyword>
<feature type="domain" description="Enkurin" evidence="8">
    <location>
        <begin position="172"/>
        <end position="266"/>
    </location>
</feature>
<dbReference type="PROSITE" id="PS51665">
    <property type="entry name" value="ENKURIN"/>
    <property type="match status" value="1"/>
</dbReference>
<dbReference type="HOGENOM" id="CLU_088051_0_0_1"/>
<gene>
    <name evidence="9" type="ORF">GSPATT00009775001</name>
</gene>
<dbReference type="GO" id="GO:0005516">
    <property type="term" value="F:calmodulin binding"/>
    <property type="evidence" value="ECO:0000318"/>
    <property type="project" value="GO_Central"/>
</dbReference>
<proteinExistence type="predicted"/>
<evidence type="ECO:0000259" key="8">
    <source>
        <dbReference type="PROSITE" id="PS51665"/>
    </source>
</evidence>
<dbReference type="GO" id="GO:0005929">
    <property type="term" value="C:cilium"/>
    <property type="evidence" value="ECO:0007669"/>
    <property type="project" value="UniProtKB-SubCell"/>
</dbReference>
<keyword evidence="5" id="KW-0966">Cell projection</keyword>
<protein>
    <recommendedName>
        <fullName evidence="8">Enkurin domain-containing protein</fullName>
    </recommendedName>
</protein>
<dbReference type="eggNOG" id="ENOG502QT8E">
    <property type="taxonomic scope" value="Eukaryota"/>
</dbReference>
<keyword evidence="6" id="KW-0175">Coiled coil</keyword>
<dbReference type="AlphaFoldDB" id="A0CRP3"/>
<evidence type="ECO:0000256" key="6">
    <source>
        <dbReference type="SAM" id="Coils"/>
    </source>
</evidence>
<name>A0CRP3_PARTE</name>
<dbReference type="RefSeq" id="XP_001440857.1">
    <property type="nucleotide sequence ID" value="XM_001440820.1"/>
</dbReference>
<dbReference type="OMA" id="IVQSFKY"/>
<evidence type="ECO:0000256" key="7">
    <source>
        <dbReference type="SAM" id="MobiDB-lite"/>
    </source>
</evidence>
<sequence length="269" mass="31113">MQQESIYNLIPKEYVPPPKEPMYRSAYPNGLVPTASTFNNHTTSRPKVNNINGDFDLVKGPHTHKGQSHSLGKPKGSYKPDSTMFRLKNTGTMGSNQLPERIVQSFKYPQSCKAAVPKKDEKPIHGLKSNKNFIVTNAVENILSAPKQITEEKAWTEKKDYGKVPDYLTKIQSSINNEYEIIRNMHMNEAEERDKQKYLMTPEEVERLKLGLKRKWESVNKEYQSITHIRMIDTVGLKRKKEQCEKELALLEKDIEKLNKNYVFIDTQK</sequence>
<organism evidence="9 10">
    <name type="scientific">Paramecium tetraurelia</name>
    <dbReference type="NCBI Taxonomy" id="5888"/>
    <lineage>
        <taxon>Eukaryota</taxon>
        <taxon>Sar</taxon>
        <taxon>Alveolata</taxon>
        <taxon>Ciliophora</taxon>
        <taxon>Intramacronucleata</taxon>
        <taxon>Oligohymenophorea</taxon>
        <taxon>Peniculida</taxon>
        <taxon>Parameciidae</taxon>
        <taxon>Paramecium</taxon>
    </lineage>
</organism>
<evidence type="ECO:0000256" key="5">
    <source>
        <dbReference type="ARBA" id="ARBA00023273"/>
    </source>
</evidence>
<keyword evidence="4" id="KW-0206">Cytoskeleton</keyword>
<evidence type="ECO:0000256" key="4">
    <source>
        <dbReference type="ARBA" id="ARBA00023212"/>
    </source>
</evidence>
<evidence type="ECO:0000313" key="10">
    <source>
        <dbReference type="Proteomes" id="UP000000600"/>
    </source>
</evidence>
<dbReference type="Proteomes" id="UP000000600">
    <property type="component" value="Unassembled WGS sequence"/>
</dbReference>
<dbReference type="InterPro" id="IPR027012">
    <property type="entry name" value="Enkurin_dom"/>
</dbReference>
<dbReference type="FunCoup" id="A0CRP3">
    <property type="interactions" value="30"/>
</dbReference>
<keyword evidence="10" id="KW-1185">Reference proteome</keyword>
<dbReference type="KEGG" id="ptm:GSPATT00009775001"/>
<reference evidence="9 10" key="1">
    <citation type="journal article" date="2006" name="Nature">
        <title>Global trends of whole-genome duplications revealed by the ciliate Paramecium tetraurelia.</title>
        <authorList>
            <consortium name="Genoscope"/>
            <person name="Aury J.-M."/>
            <person name="Jaillon O."/>
            <person name="Duret L."/>
            <person name="Noel B."/>
            <person name="Jubin C."/>
            <person name="Porcel B.M."/>
            <person name="Segurens B."/>
            <person name="Daubin V."/>
            <person name="Anthouard V."/>
            <person name="Aiach N."/>
            <person name="Arnaiz O."/>
            <person name="Billaut A."/>
            <person name="Beisson J."/>
            <person name="Blanc I."/>
            <person name="Bouhouche K."/>
            <person name="Camara F."/>
            <person name="Duharcourt S."/>
            <person name="Guigo R."/>
            <person name="Gogendeau D."/>
            <person name="Katinka M."/>
            <person name="Keller A.-M."/>
            <person name="Kissmehl R."/>
            <person name="Klotz C."/>
            <person name="Koll F."/>
            <person name="Le Moue A."/>
            <person name="Lepere C."/>
            <person name="Malinsky S."/>
            <person name="Nowacki M."/>
            <person name="Nowak J.K."/>
            <person name="Plattner H."/>
            <person name="Poulain J."/>
            <person name="Ruiz F."/>
            <person name="Serrano V."/>
            <person name="Zagulski M."/>
            <person name="Dessen P."/>
            <person name="Betermier M."/>
            <person name="Weissenbach J."/>
            <person name="Scarpelli C."/>
            <person name="Schachter V."/>
            <person name="Sperling L."/>
            <person name="Meyer E."/>
            <person name="Cohen J."/>
            <person name="Wincker P."/>
        </authorList>
    </citation>
    <scope>NUCLEOTIDE SEQUENCE [LARGE SCALE GENOMIC DNA]</scope>
    <source>
        <strain evidence="9 10">Stock d4-2</strain>
    </source>
</reference>
<dbReference type="InterPro" id="IPR052102">
    <property type="entry name" value="Enkurin_domain-protein"/>
</dbReference>
<dbReference type="EMBL" id="CT868152">
    <property type="protein sequence ID" value="CAK73460.1"/>
    <property type="molecule type" value="Genomic_DNA"/>
</dbReference>
<dbReference type="Pfam" id="PF13864">
    <property type="entry name" value="Enkurin"/>
    <property type="match status" value="1"/>
</dbReference>
<evidence type="ECO:0000313" key="9">
    <source>
        <dbReference type="EMBL" id="CAK73460.1"/>
    </source>
</evidence>
<evidence type="ECO:0000256" key="1">
    <source>
        <dbReference type="ARBA" id="ARBA00004138"/>
    </source>
</evidence>